<dbReference type="EMBL" id="RQJO01000008">
    <property type="protein sequence ID" value="RRB04853.1"/>
    <property type="molecule type" value="Genomic_DNA"/>
</dbReference>
<keyword evidence="2" id="KW-1185">Reference proteome</keyword>
<comment type="caution">
    <text evidence="1">The sequence shown here is derived from an EMBL/GenBank/DDBJ whole genome shotgun (WGS) entry which is preliminary data.</text>
</comment>
<sequence>MVSIRLKERVRNGGIFVPLPSVLDNQEVEINAIVRSVISPVSSISPQTAQAFFDKVMVRSTEHFDEYDQ</sequence>
<accession>A0A3P1BVG5</accession>
<dbReference type="RefSeq" id="WP_124875964.1">
    <property type="nucleotide sequence ID" value="NZ_RQJO01000008.1"/>
</dbReference>
<name>A0A3P1BVG5_9BACT</name>
<protein>
    <submittedName>
        <fullName evidence="1">Uncharacterized protein</fullName>
    </submittedName>
</protein>
<dbReference type="OrthoDB" id="965298at2"/>
<proteinExistence type="predicted"/>
<organism evidence="1 2">
    <name type="scientific">Larkinella rosea</name>
    <dbReference type="NCBI Taxonomy" id="2025312"/>
    <lineage>
        <taxon>Bacteria</taxon>
        <taxon>Pseudomonadati</taxon>
        <taxon>Bacteroidota</taxon>
        <taxon>Cytophagia</taxon>
        <taxon>Cytophagales</taxon>
        <taxon>Spirosomataceae</taxon>
        <taxon>Larkinella</taxon>
    </lineage>
</organism>
<reference evidence="1 2" key="1">
    <citation type="submission" date="2018-11" db="EMBL/GenBank/DDBJ databases">
        <authorList>
            <person name="Zhou Z."/>
            <person name="Wang G."/>
        </authorList>
    </citation>
    <scope>NUCLEOTIDE SEQUENCE [LARGE SCALE GENOMIC DNA]</scope>
    <source>
        <strain evidence="1 2">KCTC52004</strain>
    </source>
</reference>
<dbReference type="AlphaFoldDB" id="A0A3P1BVG5"/>
<evidence type="ECO:0000313" key="2">
    <source>
        <dbReference type="Proteomes" id="UP000271925"/>
    </source>
</evidence>
<gene>
    <name evidence="1" type="ORF">EHT25_15440</name>
</gene>
<evidence type="ECO:0000313" key="1">
    <source>
        <dbReference type="EMBL" id="RRB04853.1"/>
    </source>
</evidence>
<dbReference type="Proteomes" id="UP000271925">
    <property type="component" value="Unassembled WGS sequence"/>
</dbReference>